<proteinExistence type="predicted"/>
<keyword evidence="1" id="KW-0812">Transmembrane</keyword>
<keyword evidence="3" id="KW-1185">Reference proteome</keyword>
<name>A0A373FM42_COMTE</name>
<dbReference type="AlphaFoldDB" id="A0A373FM42"/>
<protein>
    <submittedName>
        <fullName evidence="2">Uncharacterized protein</fullName>
    </submittedName>
</protein>
<dbReference type="Proteomes" id="UP000261948">
    <property type="component" value="Unassembled WGS sequence"/>
</dbReference>
<evidence type="ECO:0000313" key="3">
    <source>
        <dbReference type="Proteomes" id="UP000261948"/>
    </source>
</evidence>
<comment type="caution">
    <text evidence="2">The sequence shown here is derived from an EMBL/GenBank/DDBJ whole genome shotgun (WGS) entry which is preliminary data.</text>
</comment>
<organism evidence="2 3">
    <name type="scientific">Comamonas testosteroni</name>
    <name type="common">Pseudomonas testosteroni</name>
    <dbReference type="NCBI Taxonomy" id="285"/>
    <lineage>
        <taxon>Bacteria</taxon>
        <taxon>Pseudomonadati</taxon>
        <taxon>Pseudomonadota</taxon>
        <taxon>Betaproteobacteria</taxon>
        <taxon>Burkholderiales</taxon>
        <taxon>Comamonadaceae</taxon>
        <taxon>Comamonas</taxon>
    </lineage>
</organism>
<keyword evidence="1" id="KW-0472">Membrane</keyword>
<evidence type="ECO:0000313" key="2">
    <source>
        <dbReference type="EMBL" id="RGE45017.1"/>
    </source>
</evidence>
<accession>A0A373FM42</accession>
<feature type="transmembrane region" description="Helical" evidence="1">
    <location>
        <begin position="6"/>
        <end position="27"/>
    </location>
</feature>
<keyword evidence="1" id="KW-1133">Transmembrane helix</keyword>
<sequence>MLSVEGWMLAVEGKGILAVQATLLMAIRLMPIWRINRGNRACTVRVDGAEKAEGMRRRGERSQKVCGSRYRCSYINKSYLPML</sequence>
<evidence type="ECO:0000256" key="1">
    <source>
        <dbReference type="SAM" id="Phobius"/>
    </source>
</evidence>
<gene>
    <name evidence="2" type="ORF">DZC30_11770</name>
</gene>
<reference evidence="2 3" key="1">
    <citation type="submission" date="2018-08" db="EMBL/GenBank/DDBJ databases">
        <title>Comamonas testosteroni strain SWCO2.</title>
        <authorList>
            <person name="Jiang N."/>
            <person name="Zhang X.Z."/>
        </authorList>
    </citation>
    <scope>NUCLEOTIDE SEQUENCE [LARGE SCALE GENOMIC DNA]</scope>
    <source>
        <strain evidence="2 3">SWCO2</strain>
    </source>
</reference>
<dbReference type="EMBL" id="QURR01000012">
    <property type="protein sequence ID" value="RGE45017.1"/>
    <property type="molecule type" value="Genomic_DNA"/>
</dbReference>